<dbReference type="EMBL" id="JH792938">
    <property type="protein sequence ID" value="ELQ43110.1"/>
    <property type="molecule type" value="Genomic_DNA"/>
</dbReference>
<dbReference type="SMART" id="SM00129">
    <property type="entry name" value="KISc"/>
    <property type="match status" value="1"/>
</dbReference>
<dbReference type="PANTHER" id="PTHR24115">
    <property type="entry name" value="KINESIN-RELATED"/>
    <property type="match status" value="1"/>
</dbReference>
<evidence type="ECO:0000313" key="10">
    <source>
        <dbReference type="EMBL" id="ELQ43110.1"/>
    </source>
</evidence>
<keyword evidence="4 5" id="KW-0505">Motor protein</keyword>
<dbReference type="GO" id="GO:0005874">
    <property type="term" value="C:microtubule"/>
    <property type="evidence" value="ECO:0007669"/>
    <property type="project" value="UniProtKB-KW"/>
</dbReference>
<feature type="region of interest" description="Disordered" evidence="8">
    <location>
        <begin position="699"/>
        <end position="755"/>
    </location>
</feature>
<gene>
    <name evidence="10" type="ORF">OOU_Y34scaffold00174g75</name>
</gene>
<keyword evidence="2 5" id="KW-0547">Nucleotide-binding</keyword>
<dbReference type="SUPFAM" id="SSF52540">
    <property type="entry name" value="P-loop containing nucleoside triphosphate hydrolases"/>
    <property type="match status" value="1"/>
</dbReference>
<dbReference type="AlphaFoldDB" id="A0AA97P6Y1"/>
<evidence type="ECO:0000256" key="2">
    <source>
        <dbReference type="ARBA" id="ARBA00022741"/>
    </source>
</evidence>
<feature type="compositionally biased region" description="Low complexity" evidence="8">
    <location>
        <begin position="939"/>
        <end position="950"/>
    </location>
</feature>
<feature type="coiled-coil region" evidence="7">
    <location>
        <begin position="756"/>
        <end position="804"/>
    </location>
</feature>
<evidence type="ECO:0000256" key="1">
    <source>
        <dbReference type="ARBA" id="ARBA00022701"/>
    </source>
</evidence>
<sequence length="980" mass="106572">MPASDGLTAFLSKMCKMLWRSPHVDVVSSLPLYYFQQCSCHRSCHLQFRMNDSETFRVQNLAQKTIGVGTSSEFCFSKGLAKITPSATKDNLFKVFLRLRPPPAGVAPSERFLTVEPQSSDSTSSTPTHVTLTPPSNARKHATEKYCFTQVLEEDASQLDVFQGTGVIPLIEGVLGPNGGDGTDALLATLGVTGAGKTHTLLGSKTQRGMTQLSLEVLFRSIGQNIASPGAYPPLETSVAAYDASEATILSASAFLESVFADPHGPSRSNSRAPTPMIVGDPNILPKPALPSQGVATTSVNDHQRHRNASPLHGVAPPGAFPESPKSVRILRRGDYIAMPSPAPSTPTKKSGGLCGPAASTGRDKPPNQHFMSATMSTVKKNMVTKSSLSPLKGESAAPPLTPRRLLNRPSSYPTIPDVGAISVPCDPSAEYAVLVSMYEVYNNAIHDLLTPPIRSAATKEYRRRALLFKATELSPDRKVVAGLKKILCTNLQQALMVLEAGLQERSVAGTNSNRTSSRSHGFFCVEVKKRRKSRRQGHSTEAPWAGSTFTIVDLAGSERAREAKTTGVTLAEAGKINESLMYFGQCLQLQATAGNSAKPTNLSFRHCKLTEILFSNNFASNGFSKSYSARRAPQKGVLIVNADPHGEFSSTSQILRYSALACEVMAPRIPSITQTILAAAAKTIHPNNHREANNTMLLSSSPISSSPAVHHRPFFPPGSVAGSSNSVPQYNDNSPNIQRTFSPASNSSSDDRATMEAAALEIARLSEELEYMRQSCETERARRVEAEDQLLSVEDRLIDLEQEIREDCAAEFEQRLAVELARWKASMELEKERGEEHWDRKIEVYERAANVQVLATDGDENDGDNKENVLIENLEEENTRLRREVQVLKRELLGRSPTKRKPLAERDDLATEDMAAPHQTGDSLHSKMEQLRVSEVGRASSTSNSSRATVQSTAGGSPRKVRKLVAKRWDLSAANDDGF</sequence>
<proteinExistence type="inferred from homology"/>
<evidence type="ECO:0000256" key="8">
    <source>
        <dbReference type="SAM" id="MobiDB-lite"/>
    </source>
</evidence>
<dbReference type="Gene3D" id="3.40.850.10">
    <property type="entry name" value="Kinesin motor domain"/>
    <property type="match status" value="2"/>
</dbReference>
<keyword evidence="3 5" id="KW-0067">ATP-binding</keyword>
<dbReference type="GO" id="GO:0005524">
    <property type="term" value="F:ATP binding"/>
    <property type="evidence" value="ECO:0007669"/>
    <property type="project" value="UniProtKB-UniRule"/>
</dbReference>
<reference evidence="10" key="1">
    <citation type="journal article" date="2012" name="PLoS Genet.">
        <title>Comparative analysis of the genomes of two field isolates of the rice blast fungus Magnaporthe oryzae.</title>
        <authorList>
            <person name="Xue M."/>
            <person name="Yang J."/>
            <person name="Li Z."/>
            <person name="Hu S."/>
            <person name="Yao N."/>
            <person name="Dean R.A."/>
            <person name="Zhao W."/>
            <person name="Shen M."/>
            <person name="Zhang H."/>
            <person name="Li C."/>
            <person name="Liu L."/>
            <person name="Cao L."/>
            <person name="Xu X."/>
            <person name="Xing Y."/>
            <person name="Hsiang T."/>
            <person name="Zhang Z."/>
            <person name="Xu J.R."/>
            <person name="Peng Y.L."/>
        </authorList>
    </citation>
    <scope>NUCLEOTIDE SEQUENCE</scope>
    <source>
        <strain evidence="10">Y34</strain>
    </source>
</reference>
<feature type="coiled-coil region" evidence="7">
    <location>
        <begin position="865"/>
        <end position="892"/>
    </location>
</feature>
<feature type="compositionally biased region" description="Polar residues" evidence="8">
    <location>
        <begin position="722"/>
        <end position="749"/>
    </location>
</feature>
<evidence type="ECO:0000256" key="7">
    <source>
        <dbReference type="SAM" id="Coils"/>
    </source>
</evidence>
<protein>
    <recommendedName>
        <fullName evidence="6">Kinesin-like protein</fullName>
    </recommendedName>
</protein>
<dbReference type="GO" id="GO:0003777">
    <property type="term" value="F:microtubule motor activity"/>
    <property type="evidence" value="ECO:0007669"/>
    <property type="project" value="InterPro"/>
</dbReference>
<dbReference type="PANTHER" id="PTHR24115:SF1008">
    <property type="entry name" value="KINESIN-LIKE PROTEIN SUBITO"/>
    <property type="match status" value="1"/>
</dbReference>
<organism evidence="10">
    <name type="scientific">Pyricularia oryzae (strain Y34)</name>
    <name type="common">Rice blast fungus</name>
    <name type="synonym">Magnaporthe oryzae</name>
    <dbReference type="NCBI Taxonomy" id="1143189"/>
    <lineage>
        <taxon>Eukaryota</taxon>
        <taxon>Fungi</taxon>
        <taxon>Dikarya</taxon>
        <taxon>Ascomycota</taxon>
        <taxon>Pezizomycotina</taxon>
        <taxon>Sordariomycetes</taxon>
        <taxon>Sordariomycetidae</taxon>
        <taxon>Magnaporthales</taxon>
        <taxon>Pyriculariaceae</taxon>
        <taxon>Pyricularia</taxon>
    </lineage>
</organism>
<dbReference type="InterPro" id="IPR027640">
    <property type="entry name" value="Kinesin-like_fam"/>
</dbReference>
<dbReference type="InterPro" id="IPR036961">
    <property type="entry name" value="Kinesin_motor_dom_sf"/>
</dbReference>
<dbReference type="Proteomes" id="UP000011086">
    <property type="component" value="Unassembled WGS sequence"/>
</dbReference>
<evidence type="ECO:0000256" key="3">
    <source>
        <dbReference type="ARBA" id="ARBA00022840"/>
    </source>
</evidence>
<evidence type="ECO:0000256" key="6">
    <source>
        <dbReference type="RuleBase" id="RU000394"/>
    </source>
</evidence>
<dbReference type="GO" id="GO:0005634">
    <property type="term" value="C:nucleus"/>
    <property type="evidence" value="ECO:0007669"/>
    <property type="project" value="TreeGrafter"/>
</dbReference>
<comment type="similarity">
    <text evidence="5 6">Belongs to the TRAFAC class myosin-kinesin ATPase superfamily. Kinesin family.</text>
</comment>
<dbReference type="Pfam" id="PF00225">
    <property type="entry name" value="Kinesin"/>
    <property type="match status" value="2"/>
</dbReference>
<feature type="region of interest" description="Disordered" evidence="8">
    <location>
        <begin position="897"/>
        <end position="962"/>
    </location>
</feature>
<keyword evidence="7" id="KW-0175">Coiled coil</keyword>
<dbReference type="InterPro" id="IPR027417">
    <property type="entry name" value="P-loop_NTPase"/>
</dbReference>
<feature type="domain" description="Kinesin motor" evidence="9">
    <location>
        <begin position="92"/>
        <end position="665"/>
    </location>
</feature>
<feature type="binding site" evidence="5">
    <location>
        <begin position="191"/>
        <end position="198"/>
    </location>
    <ligand>
        <name>ATP</name>
        <dbReference type="ChEBI" id="CHEBI:30616"/>
    </ligand>
</feature>
<dbReference type="GO" id="GO:0008017">
    <property type="term" value="F:microtubule binding"/>
    <property type="evidence" value="ECO:0007669"/>
    <property type="project" value="InterPro"/>
</dbReference>
<dbReference type="PROSITE" id="PS00411">
    <property type="entry name" value="KINESIN_MOTOR_1"/>
    <property type="match status" value="1"/>
</dbReference>
<evidence type="ECO:0000256" key="5">
    <source>
        <dbReference type="PROSITE-ProRule" id="PRU00283"/>
    </source>
</evidence>
<dbReference type="GO" id="GO:0007018">
    <property type="term" value="P:microtubule-based movement"/>
    <property type="evidence" value="ECO:0007669"/>
    <property type="project" value="InterPro"/>
</dbReference>
<dbReference type="PROSITE" id="PS50067">
    <property type="entry name" value="KINESIN_MOTOR_2"/>
    <property type="match status" value="1"/>
</dbReference>
<feature type="region of interest" description="Disordered" evidence="8">
    <location>
        <begin position="340"/>
        <end position="369"/>
    </location>
</feature>
<name>A0AA97P6Y1_PYRO3</name>
<dbReference type="GO" id="GO:0016887">
    <property type="term" value="F:ATP hydrolysis activity"/>
    <property type="evidence" value="ECO:0007669"/>
    <property type="project" value="TreeGrafter"/>
</dbReference>
<evidence type="ECO:0000259" key="9">
    <source>
        <dbReference type="PROSITE" id="PS50067"/>
    </source>
</evidence>
<feature type="region of interest" description="Disordered" evidence="8">
    <location>
        <begin position="116"/>
        <end position="137"/>
    </location>
</feature>
<evidence type="ECO:0000256" key="4">
    <source>
        <dbReference type="ARBA" id="ARBA00023175"/>
    </source>
</evidence>
<dbReference type="InterPro" id="IPR019821">
    <property type="entry name" value="Kinesin_motor_CS"/>
</dbReference>
<dbReference type="GO" id="GO:0005871">
    <property type="term" value="C:kinesin complex"/>
    <property type="evidence" value="ECO:0007669"/>
    <property type="project" value="TreeGrafter"/>
</dbReference>
<accession>A0AA97P6Y1</accession>
<dbReference type="InterPro" id="IPR001752">
    <property type="entry name" value="Kinesin_motor_dom"/>
</dbReference>
<keyword evidence="1 6" id="KW-0493">Microtubule</keyword>
<feature type="compositionally biased region" description="Low complexity" evidence="8">
    <location>
        <begin position="116"/>
        <end position="131"/>
    </location>
</feature>